<dbReference type="GO" id="GO:0051537">
    <property type="term" value="F:2 iron, 2 sulfur cluster binding"/>
    <property type="evidence" value="ECO:0007669"/>
    <property type="project" value="UniProtKB-KW"/>
</dbReference>
<dbReference type="PROSITE" id="PS51384">
    <property type="entry name" value="FAD_FR"/>
    <property type="match status" value="1"/>
</dbReference>
<evidence type="ECO:0000256" key="6">
    <source>
        <dbReference type="ARBA" id="ARBA00022723"/>
    </source>
</evidence>
<dbReference type="GO" id="GO:0046872">
    <property type="term" value="F:metal ion binding"/>
    <property type="evidence" value="ECO:0007669"/>
    <property type="project" value="UniProtKB-KW"/>
</dbReference>
<dbReference type="InterPro" id="IPR013130">
    <property type="entry name" value="Fe3_Rdtase_TM_dom"/>
</dbReference>
<evidence type="ECO:0000256" key="13">
    <source>
        <dbReference type="SAM" id="Phobius"/>
    </source>
</evidence>
<dbReference type="GO" id="GO:0016491">
    <property type="term" value="F:oxidoreductase activity"/>
    <property type="evidence" value="ECO:0007669"/>
    <property type="project" value="UniProtKB-KW"/>
</dbReference>
<dbReference type="InterPro" id="IPR017927">
    <property type="entry name" value="FAD-bd_FR_type"/>
</dbReference>
<keyword evidence="5" id="KW-0001">2Fe-2S</keyword>
<dbReference type="GO" id="GO:0050660">
    <property type="term" value="F:flavin adenine dinucleotide binding"/>
    <property type="evidence" value="ECO:0007669"/>
    <property type="project" value="TreeGrafter"/>
</dbReference>
<evidence type="ECO:0000256" key="3">
    <source>
        <dbReference type="ARBA" id="ARBA00022630"/>
    </source>
</evidence>
<reference evidence="15" key="1">
    <citation type="submission" date="2024-05" db="EMBL/GenBank/DDBJ databases">
        <authorList>
            <person name="Cai S.Y."/>
            <person name="Jin L.M."/>
            <person name="Li H.R."/>
        </authorList>
    </citation>
    <scope>NUCLEOTIDE SEQUENCE</scope>
    <source>
        <strain evidence="15">A5-74</strain>
    </source>
</reference>
<dbReference type="Pfam" id="PF00175">
    <property type="entry name" value="NAD_binding_1"/>
    <property type="match status" value="1"/>
</dbReference>
<proteinExistence type="predicted"/>
<dbReference type="EMBL" id="CP159218">
    <property type="protein sequence ID" value="XCG64908.1"/>
    <property type="molecule type" value="Genomic_DNA"/>
</dbReference>
<dbReference type="InterPro" id="IPR001433">
    <property type="entry name" value="OxRdtase_FAD/NAD-bd"/>
</dbReference>
<comment type="cofactor">
    <cofactor evidence="1">
        <name>FAD</name>
        <dbReference type="ChEBI" id="CHEBI:57692"/>
    </cofactor>
</comment>
<evidence type="ECO:0000256" key="9">
    <source>
        <dbReference type="ARBA" id="ARBA00023002"/>
    </source>
</evidence>
<dbReference type="PANTHER" id="PTHR47354:SF8">
    <property type="entry name" value="1,2-PHENYLACETYL-COA EPOXIDASE, SUBUNIT E"/>
    <property type="match status" value="1"/>
</dbReference>
<dbReference type="Gene3D" id="3.40.50.80">
    <property type="entry name" value="Nucleotide-binding domain of ferredoxin-NADP reductase (FNR) module"/>
    <property type="match status" value="1"/>
</dbReference>
<evidence type="ECO:0000256" key="4">
    <source>
        <dbReference type="ARBA" id="ARBA00022692"/>
    </source>
</evidence>
<evidence type="ECO:0000313" key="15">
    <source>
        <dbReference type="EMBL" id="XCG64908.1"/>
    </source>
</evidence>
<comment type="subcellular location">
    <subcellularLocation>
        <location evidence="2">Membrane</location>
        <topology evidence="2">Multi-pass membrane protein</topology>
    </subcellularLocation>
</comment>
<evidence type="ECO:0000259" key="14">
    <source>
        <dbReference type="PROSITE" id="PS51384"/>
    </source>
</evidence>
<keyword evidence="12 13" id="KW-0472">Membrane</keyword>
<feature type="transmembrane region" description="Helical" evidence="13">
    <location>
        <begin position="77"/>
        <end position="96"/>
    </location>
</feature>
<keyword evidence="4 13" id="KW-0812">Transmembrane</keyword>
<dbReference type="InterPro" id="IPR017938">
    <property type="entry name" value="Riboflavin_synthase-like_b-brl"/>
</dbReference>
<keyword evidence="6" id="KW-0479">Metal-binding</keyword>
<evidence type="ECO:0000256" key="1">
    <source>
        <dbReference type="ARBA" id="ARBA00001974"/>
    </source>
</evidence>
<keyword evidence="3" id="KW-0285">Flavoprotein</keyword>
<keyword evidence="8 13" id="KW-1133">Transmembrane helix</keyword>
<dbReference type="GO" id="GO:0016020">
    <property type="term" value="C:membrane"/>
    <property type="evidence" value="ECO:0007669"/>
    <property type="project" value="UniProtKB-SubCell"/>
</dbReference>
<keyword evidence="10" id="KW-0408">Iron</keyword>
<evidence type="ECO:0000256" key="7">
    <source>
        <dbReference type="ARBA" id="ARBA00022827"/>
    </source>
</evidence>
<feature type="transmembrane region" description="Helical" evidence="13">
    <location>
        <begin position="37"/>
        <end position="56"/>
    </location>
</feature>
<feature type="transmembrane region" description="Helical" evidence="13">
    <location>
        <begin position="116"/>
        <end position="136"/>
    </location>
</feature>
<keyword evidence="11" id="KW-0411">Iron-sulfur</keyword>
<evidence type="ECO:0000256" key="11">
    <source>
        <dbReference type="ARBA" id="ARBA00023014"/>
    </source>
</evidence>
<feature type="transmembrane region" description="Helical" evidence="13">
    <location>
        <begin position="180"/>
        <end position="199"/>
    </location>
</feature>
<keyword evidence="9" id="KW-0560">Oxidoreductase</keyword>
<gene>
    <name evidence="15" type="ORF">ABLG96_06250</name>
</gene>
<dbReference type="RefSeq" id="WP_353650520.1">
    <property type="nucleotide sequence ID" value="NZ_CP159218.1"/>
</dbReference>
<accession>A0AAU8DRH8</accession>
<dbReference type="InterPro" id="IPR039261">
    <property type="entry name" value="FNR_nucleotide-bd"/>
</dbReference>
<dbReference type="Pfam" id="PF01794">
    <property type="entry name" value="Ferric_reduct"/>
    <property type="match status" value="1"/>
</dbReference>
<feature type="domain" description="FAD-binding FR-type" evidence="14">
    <location>
        <begin position="204"/>
        <end position="304"/>
    </location>
</feature>
<dbReference type="AlphaFoldDB" id="A0AAU8DRH8"/>
<evidence type="ECO:0000256" key="2">
    <source>
        <dbReference type="ARBA" id="ARBA00004141"/>
    </source>
</evidence>
<dbReference type="SUPFAM" id="SSF63380">
    <property type="entry name" value="Riboflavin synthase domain-like"/>
    <property type="match status" value="1"/>
</dbReference>
<evidence type="ECO:0000256" key="5">
    <source>
        <dbReference type="ARBA" id="ARBA00022714"/>
    </source>
</evidence>
<feature type="transmembrane region" description="Helical" evidence="13">
    <location>
        <begin position="148"/>
        <end position="168"/>
    </location>
</feature>
<organism evidence="15">
    <name type="scientific">Nakamurella sp. A5-74</name>
    <dbReference type="NCBI Taxonomy" id="3158264"/>
    <lineage>
        <taxon>Bacteria</taxon>
        <taxon>Bacillati</taxon>
        <taxon>Actinomycetota</taxon>
        <taxon>Actinomycetes</taxon>
        <taxon>Nakamurellales</taxon>
        <taxon>Nakamurellaceae</taxon>
        <taxon>Nakamurella</taxon>
    </lineage>
</organism>
<evidence type="ECO:0000256" key="12">
    <source>
        <dbReference type="ARBA" id="ARBA00023136"/>
    </source>
</evidence>
<sequence>MIGSVTSILVTTWIAFRTPGAALYFLRHPLQVQEVHALLTGLLSANLLVLQVIFLARLPWLERAWGRTVLMRRHRRLGQWSFGLMVAHVLLFAVQRQLQDRARPGAALLRVFLLDPWMLIATIGTLVLVLVVVTSATRARRRIRYESWHLIHLWAYVGIALALPHQLVSRDFATGWTVPYWWGLYLAALGAVLWFRVGVPIVRSARHRLRVVDVRPESGGATTITMTGRCLDRLRVSAGQFFIWRFLGSSGRTRGHPYSLSAAPTADRLRITVGRTGDAGRRAAGLQIGVRVVVEGPYGSVVGDRRRHPRLLLLSAGIGITPFRSLLERLPLRPGEAVLIHRVHDSTTAVLLAEMTELARRRNVELIVLTGARRADGSWLPAGHVADDAPELQRLVPDVADRDVLICGPPEWTTAVRAATLAAGVARRDVQIEEFGW</sequence>
<name>A0AAU8DRH8_9ACTN</name>
<dbReference type="SUPFAM" id="SSF52343">
    <property type="entry name" value="Ferredoxin reductase-like, C-terminal NADP-linked domain"/>
    <property type="match status" value="1"/>
</dbReference>
<protein>
    <submittedName>
        <fullName evidence="15">Ferredoxin reductase family protein</fullName>
    </submittedName>
</protein>
<evidence type="ECO:0000256" key="10">
    <source>
        <dbReference type="ARBA" id="ARBA00023004"/>
    </source>
</evidence>
<dbReference type="PANTHER" id="PTHR47354">
    <property type="entry name" value="NADH OXIDOREDUCTASE HCR"/>
    <property type="match status" value="1"/>
</dbReference>
<keyword evidence="7" id="KW-0274">FAD</keyword>
<dbReference type="Gene3D" id="2.40.30.10">
    <property type="entry name" value="Translation factors"/>
    <property type="match status" value="1"/>
</dbReference>
<evidence type="ECO:0000256" key="8">
    <source>
        <dbReference type="ARBA" id="ARBA00022989"/>
    </source>
</evidence>
<dbReference type="InterPro" id="IPR050415">
    <property type="entry name" value="MRET"/>
</dbReference>